<dbReference type="InterPro" id="IPR025836">
    <property type="entry name" value="Zn_knuckle_CX2CX4HX4C"/>
</dbReference>
<gene>
    <name evidence="3" type="ORF">WN944_006089</name>
</gene>
<proteinExistence type="predicted"/>
<keyword evidence="4" id="KW-1185">Reference proteome</keyword>
<accession>A0AAP0MNC6</accession>
<feature type="compositionally biased region" description="Basic residues" evidence="1">
    <location>
        <begin position="306"/>
        <end position="315"/>
    </location>
</feature>
<reference evidence="3 4" key="1">
    <citation type="submission" date="2024-05" db="EMBL/GenBank/DDBJ databases">
        <title>Haplotype-resolved chromosome-level genome assembly of Huyou (Citrus changshanensis).</title>
        <authorList>
            <person name="Miao C."/>
            <person name="Chen W."/>
            <person name="Wu Y."/>
            <person name="Wang L."/>
            <person name="Zhao S."/>
            <person name="Grierson D."/>
            <person name="Xu C."/>
            <person name="Chen K."/>
        </authorList>
    </citation>
    <scope>NUCLEOTIDE SEQUENCE [LARGE SCALE GENOMIC DNA]</scope>
    <source>
        <strain evidence="3">01-14</strain>
        <tissue evidence="3">Leaf</tissue>
    </source>
</reference>
<evidence type="ECO:0000313" key="4">
    <source>
        <dbReference type="Proteomes" id="UP001428341"/>
    </source>
</evidence>
<evidence type="ECO:0000256" key="1">
    <source>
        <dbReference type="SAM" id="MobiDB-lite"/>
    </source>
</evidence>
<dbReference type="EMBL" id="JBCGBO010000003">
    <property type="protein sequence ID" value="KAK9214101.1"/>
    <property type="molecule type" value="Genomic_DNA"/>
</dbReference>
<dbReference type="AlphaFoldDB" id="A0AAP0MNC6"/>
<feature type="region of interest" description="Disordered" evidence="1">
    <location>
        <begin position="282"/>
        <end position="329"/>
    </location>
</feature>
<comment type="caution">
    <text evidence="3">The sequence shown here is derived from an EMBL/GenBank/DDBJ whole genome shotgun (WGS) entry which is preliminary data.</text>
</comment>
<sequence>METEELIWKCQAITLEGEEADKFIFAGQMKEKGSKAIAGCLMGKILLARGVNREGLKTTLDQAWRTVHDFKSLDGSPRTKGIIRELGSRVGKVEDIGMDAQGECFGEFLRIRVSVNITKPLKKLIVLKQEDEEDIHLPVVYERLPDFYFCCGCIGHQFRECMEYKGQQKKTCRSDHEISNPGSPSLNVGHKFGSTLNKESTERERGLIRVGHVDKGIVTADNFEGSKKKLMQPNDKKLHGAAEIYDVIGMQDIKARNLLEKEKLEGNGKGKEILAGKEEKGANEMHTTQMSSKEEVVDDGMEANKSRPKWKRWKNQARDTNKKSSKARTLVSKRLCSEVMRASPKKKKAKTASLVKEVLVVSPTKPLLETLKLSWEPTTMELMEVSEPVMEELSAEAGRSGMRGGLAMLWNEDLDLEIASYSSHHIDAIVREVDGKQWRCTGIYGHPEAEQKRHTWTLLKRLAEKLDRFFGSKEWEAGLTELDAYNLDTWCSDHNPIMLKVQTRIRGVNFQRRRRCRLHYEDMWSPYEDCKCIVQEEWETKVCWDKNNLVQCFNKATKDSMARLLLWKRQHFGDRKKKSGAAEEKAGGDEA</sequence>
<name>A0AAP0MNC6_9ROSI</name>
<dbReference type="PANTHER" id="PTHR31286">
    <property type="entry name" value="GLYCINE-RICH CELL WALL STRUCTURAL PROTEIN 1.8-LIKE"/>
    <property type="match status" value="1"/>
</dbReference>
<dbReference type="Pfam" id="PF14392">
    <property type="entry name" value="zf-CCHC_4"/>
    <property type="match status" value="1"/>
</dbReference>
<organism evidence="3 4">
    <name type="scientific">Citrus x changshan-huyou</name>
    <dbReference type="NCBI Taxonomy" id="2935761"/>
    <lineage>
        <taxon>Eukaryota</taxon>
        <taxon>Viridiplantae</taxon>
        <taxon>Streptophyta</taxon>
        <taxon>Embryophyta</taxon>
        <taxon>Tracheophyta</taxon>
        <taxon>Spermatophyta</taxon>
        <taxon>Magnoliopsida</taxon>
        <taxon>eudicotyledons</taxon>
        <taxon>Gunneridae</taxon>
        <taxon>Pentapetalae</taxon>
        <taxon>rosids</taxon>
        <taxon>malvids</taxon>
        <taxon>Sapindales</taxon>
        <taxon>Rutaceae</taxon>
        <taxon>Aurantioideae</taxon>
        <taxon>Citrus</taxon>
    </lineage>
</organism>
<dbReference type="Proteomes" id="UP001428341">
    <property type="component" value="Unassembled WGS sequence"/>
</dbReference>
<dbReference type="PANTHER" id="PTHR31286:SF167">
    <property type="entry name" value="OS09G0268800 PROTEIN"/>
    <property type="match status" value="1"/>
</dbReference>
<evidence type="ECO:0000259" key="2">
    <source>
        <dbReference type="Pfam" id="PF14392"/>
    </source>
</evidence>
<evidence type="ECO:0000313" key="3">
    <source>
        <dbReference type="EMBL" id="KAK9214101.1"/>
    </source>
</evidence>
<feature type="domain" description="Zinc knuckle CX2CX4HX4C" evidence="2">
    <location>
        <begin position="116"/>
        <end position="161"/>
    </location>
</feature>
<dbReference type="InterPro" id="IPR040256">
    <property type="entry name" value="At4g02000-like"/>
</dbReference>
<protein>
    <recommendedName>
        <fullName evidence="2">Zinc knuckle CX2CX4HX4C domain-containing protein</fullName>
    </recommendedName>
</protein>